<dbReference type="RefSeq" id="WP_143880090.1">
    <property type="nucleotide sequence ID" value="NZ_BAABLZ010000001.1"/>
</dbReference>
<dbReference type="Proteomes" id="UP000315891">
    <property type="component" value="Chromosome"/>
</dbReference>
<sequence length="207" mass="22383">MSVGGIQRRWVDKRHFKTEQKVASMTKAFPVLSLLATMVCVSVFGGYAKAELRQEANYLNPAAACQVSEPAGGASAKPRATGFRNESATQGMFVICGYGKPTRDGNDANIRYLILGVTSIDGIPATVNCTGVTGLYPGHPVHPLMYSTLSVTTNSYSPLTFFNWFPADWGSADIYIPGGYEPSVTCLLPPRTAIIYVADMYDLDYGM</sequence>
<proteinExistence type="predicted"/>
<dbReference type="OrthoDB" id="6063089at2"/>
<protein>
    <submittedName>
        <fullName evidence="2">Uncharacterized protein</fullName>
    </submittedName>
</protein>
<accession>A0A516V7U2</accession>
<gene>
    <name evidence="2" type="ORF">FNZ56_12160</name>
</gene>
<keyword evidence="3" id="KW-1185">Reference proteome</keyword>
<keyword evidence="1" id="KW-0472">Membrane</keyword>
<dbReference type="AlphaFoldDB" id="A0A516V7U2"/>
<keyword evidence="1" id="KW-0812">Transmembrane</keyword>
<keyword evidence="1" id="KW-1133">Transmembrane helix</keyword>
<evidence type="ECO:0000256" key="1">
    <source>
        <dbReference type="SAM" id="Phobius"/>
    </source>
</evidence>
<reference evidence="2 3" key="1">
    <citation type="submission" date="2019-07" db="EMBL/GenBank/DDBJ databases">
        <title>Lysobacter weifangensis sp. nov., isolated from bensulfuron-methyl contaminated farmland soil.</title>
        <authorList>
            <person name="Zhao H."/>
        </authorList>
    </citation>
    <scope>NUCLEOTIDE SEQUENCE [LARGE SCALE GENOMIC DNA]</scope>
    <source>
        <strain evidence="2 3">CC-Bw-6</strain>
    </source>
</reference>
<dbReference type="EMBL" id="CP041742">
    <property type="protein sequence ID" value="QDQ74581.1"/>
    <property type="molecule type" value="Genomic_DNA"/>
</dbReference>
<organism evidence="2 3">
    <name type="scientific">Pseudoluteimonas lycopersici</name>
    <dbReference type="NCBI Taxonomy" id="1324796"/>
    <lineage>
        <taxon>Bacteria</taxon>
        <taxon>Pseudomonadati</taxon>
        <taxon>Pseudomonadota</taxon>
        <taxon>Gammaproteobacteria</taxon>
        <taxon>Lysobacterales</taxon>
        <taxon>Lysobacteraceae</taxon>
        <taxon>Pseudoluteimonas</taxon>
    </lineage>
</organism>
<evidence type="ECO:0000313" key="2">
    <source>
        <dbReference type="EMBL" id="QDQ74581.1"/>
    </source>
</evidence>
<evidence type="ECO:0000313" key="3">
    <source>
        <dbReference type="Proteomes" id="UP000315891"/>
    </source>
</evidence>
<name>A0A516V7U2_9GAMM</name>
<feature type="transmembrane region" description="Helical" evidence="1">
    <location>
        <begin position="28"/>
        <end position="48"/>
    </location>
</feature>